<dbReference type="PROSITE" id="PS00211">
    <property type="entry name" value="ABC_TRANSPORTER_1"/>
    <property type="match status" value="1"/>
</dbReference>
<accession>A0A1G6JS95</accession>
<dbReference type="SMART" id="SM00382">
    <property type="entry name" value="AAA"/>
    <property type="match status" value="1"/>
</dbReference>
<dbReference type="InterPro" id="IPR003439">
    <property type="entry name" value="ABC_transporter-like_ATP-bd"/>
</dbReference>
<dbReference type="GO" id="GO:0005524">
    <property type="term" value="F:ATP binding"/>
    <property type="evidence" value="ECO:0007669"/>
    <property type="project" value="UniProtKB-KW"/>
</dbReference>
<gene>
    <name evidence="6" type="ORF">SAMN04488597_103111</name>
</gene>
<sequence>MAETIISTNELTKKYGDLTAVNGLDLKIEKGEIYGLLGPNGAGKTTTILMLLGLTEPSSGSAEIKGLNTTRDSIEVKKFTGYLPDQVGFYDNSSGKENLAYTAKLNGLDAAAAAKKAEEMIKMVGLNKVMNDKVATYSKGMRQRLGLADVLIKDPEIIILDEPTIGIDPTGINEFLDLIYRLSKENGITVLLSSHLLNQVQKICDRVGIFVKGELLAEGSIKDLADQLLGEREINLNVKIKNYSEQVINRIAELDEVLEIKEQENLLDEIYQNYFKGGEIDARL</sequence>
<evidence type="ECO:0000313" key="7">
    <source>
        <dbReference type="Proteomes" id="UP000324896"/>
    </source>
</evidence>
<dbReference type="RefSeq" id="WP_089722781.1">
    <property type="nucleotide sequence ID" value="NZ_FMYT01000003.1"/>
</dbReference>
<dbReference type="Gene3D" id="3.40.50.300">
    <property type="entry name" value="P-loop containing nucleotide triphosphate hydrolases"/>
    <property type="match status" value="1"/>
</dbReference>
<dbReference type="InterPro" id="IPR017871">
    <property type="entry name" value="ABC_transporter-like_CS"/>
</dbReference>
<dbReference type="SUPFAM" id="SSF52540">
    <property type="entry name" value="P-loop containing nucleoside triphosphate hydrolases"/>
    <property type="match status" value="1"/>
</dbReference>
<evidence type="ECO:0000313" key="6">
    <source>
        <dbReference type="EMBL" id="SDC21573.1"/>
    </source>
</evidence>
<feature type="domain" description="ABC transporter" evidence="5">
    <location>
        <begin position="6"/>
        <end position="237"/>
    </location>
</feature>
<evidence type="ECO:0000256" key="1">
    <source>
        <dbReference type="ARBA" id="ARBA00005417"/>
    </source>
</evidence>
<keyword evidence="2" id="KW-0813">Transport</keyword>
<dbReference type="PANTHER" id="PTHR43335:SF4">
    <property type="entry name" value="ABC TRANSPORTER, ATP-BINDING PROTEIN"/>
    <property type="match status" value="1"/>
</dbReference>
<dbReference type="CDD" id="cd03230">
    <property type="entry name" value="ABC_DR_subfamily_A"/>
    <property type="match status" value="1"/>
</dbReference>
<keyword evidence="3" id="KW-0547">Nucleotide-binding</keyword>
<organism evidence="6 7">
    <name type="scientific">Halanaerobium congolense</name>
    <dbReference type="NCBI Taxonomy" id="54121"/>
    <lineage>
        <taxon>Bacteria</taxon>
        <taxon>Bacillati</taxon>
        <taxon>Bacillota</taxon>
        <taxon>Clostridia</taxon>
        <taxon>Halanaerobiales</taxon>
        <taxon>Halanaerobiaceae</taxon>
        <taxon>Halanaerobium</taxon>
    </lineage>
</organism>
<evidence type="ECO:0000259" key="5">
    <source>
        <dbReference type="PROSITE" id="PS50893"/>
    </source>
</evidence>
<dbReference type="EMBL" id="FMYT01000003">
    <property type="protein sequence ID" value="SDC21573.1"/>
    <property type="molecule type" value="Genomic_DNA"/>
</dbReference>
<name>A0A1G6JS95_9FIRM</name>
<keyword evidence="4 6" id="KW-0067">ATP-binding</keyword>
<dbReference type="Proteomes" id="UP000324896">
    <property type="component" value="Unassembled WGS sequence"/>
</dbReference>
<comment type="similarity">
    <text evidence="1">Belongs to the ABC transporter superfamily.</text>
</comment>
<reference evidence="6 7" key="1">
    <citation type="submission" date="2016-10" db="EMBL/GenBank/DDBJ databases">
        <authorList>
            <person name="Varghese N."/>
            <person name="Submissions S."/>
        </authorList>
    </citation>
    <scope>NUCLEOTIDE SEQUENCE [LARGE SCALE GENOMIC DNA]</scope>
    <source>
        <strain evidence="6 7">WG10</strain>
    </source>
</reference>
<dbReference type="InterPro" id="IPR003593">
    <property type="entry name" value="AAA+_ATPase"/>
</dbReference>
<evidence type="ECO:0000256" key="3">
    <source>
        <dbReference type="ARBA" id="ARBA00022741"/>
    </source>
</evidence>
<dbReference type="PROSITE" id="PS50893">
    <property type="entry name" value="ABC_TRANSPORTER_2"/>
    <property type="match status" value="1"/>
</dbReference>
<protein>
    <submittedName>
        <fullName evidence="6">ABC-2 type transport system ATP-binding protein</fullName>
    </submittedName>
</protein>
<dbReference type="PANTHER" id="PTHR43335">
    <property type="entry name" value="ABC TRANSPORTER, ATP-BINDING PROTEIN"/>
    <property type="match status" value="1"/>
</dbReference>
<proteinExistence type="inferred from homology"/>
<dbReference type="Pfam" id="PF00005">
    <property type="entry name" value="ABC_tran"/>
    <property type="match status" value="1"/>
</dbReference>
<dbReference type="InterPro" id="IPR027417">
    <property type="entry name" value="P-loop_NTPase"/>
</dbReference>
<dbReference type="AlphaFoldDB" id="A0A1G6JS95"/>
<dbReference type="GO" id="GO:0016887">
    <property type="term" value="F:ATP hydrolysis activity"/>
    <property type="evidence" value="ECO:0007669"/>
    <property type="project" value="InterPro"/>
</dbReference>
<evidence type="ECO:0000256" key="4">
    <source>
        <dbReference type="ARBA" id="ARBA00022840"/>
    </source>
</evidence>
<evidence type="ECO:0000256" key="2">
    <source>
        <dbReference type="ARBA" id="ARBA00022448"/>
    </source>
</evidence>